<dbReference type="AlphaFoldDB" id="A0A9Q1IZ25"/>
<feature type="chain" id="PRO_5040336237" description="Metalloproteinase inhibitor 4" evidence="15">
    <location>
        <begin position="28"/>
        <end position="267"/>
    </location>
</feature>
<feature type="site" description="Involved in metalloproteinase-binding" evidence="13">
    <location>
        <position position="41"/>
    </location>
</feature>
<sequence>MGTPVLGCASLVLVLVLTLGLEDRAEGCSCFPAHPQTHFCNSEIVIRAKIMGEKIVSPSNSSSPYMKDIQYEIKVIKMFKGFEKVKDIQYVYTPVYSSLCGVPLDSSNKVQYLLSGGMWNDGKLSIGLCDYIKPWDDLSATEKRNLNYRYQMGCNCRITTCFSEPCSPASDECLWTDWLPDNSLSGNHARQVACIKRSDGSCTWAWGFMDMSNHEQRGTPGSLRDTAEYFVSLVPSWSTPRNYRCSMHPSHCVLGPPGAPACNGTNL</sequence>
<evidence type="ECO:0000256" key="3">
    <source>
        <dbReference type="ARBA" id="ARBA00013515"/>
    </source>
</evidence>
<evidence type="ECO:0000256" key="11">
    <source>
        <dbReference type="ARBA" id="ARBA00030105"/>
    </source>
</evidence>
<name>A0A9Q1IZ25_SYNKA</name>
<accession>A0A9Q1IZ25</accession>
<evidence type="ECO:0000256" key="5">
    <source>
        <dbReference type="ARBA" id="ARBA00022608"/>
    </source>
</evidence>
<feature type="domain" description="NTR" evidence="16">
    <location>
        <begin position="28"/>
        <end position="154"/>
    </location>
</feature>
<dbReference type="SMART" id="SM00206">
    <property type="entry name" value="NTR"/>
    <property type="match status" value="1"/>
</dbReference>
<evidence type="ECO:0000256" key="4">
    <source>
        <dbReference type="ARBA" id="ARBA00022525"/>
    </source>
</evidence>
<keyword evidence="15" id="KW-0732">Signal</keyword>
<comment type="similarity">
    <text evidence="2">Belongs to the protease inhibitor I35 (TIMP) family.</text>
</comment>
<protein>
    <recommendedName>
        <fullName evidence="3">Metalloproteinase inhibitor 4</fullName>
    </recommendedName>
    <alternativeName>
        <fullName evidence="11">Tissue inhibitor of metalloproteinases 4</fullName>
    </alternativeName>
</protein>
<dbReference type="EMBL" id="JAINUF010000005">
    <property type="protein sequence ID" value="KAJ8361079.1"/>
    <property type="molecule type" value="Genomic_DNA"/>
</dbReference>
<gene>
    <name evidence="17" type="ORF">SKAU_G00176040</name>
</gene>
<keyword evidence="6" id="KW-0646">Protease inhibitor</keyword>
<dbReference type="GO" id="GO:0034097">
    <property type="term" value="P:response to cytokine"/>
    <property type="evidence" value="ECO:0007669"/>
    <property type="project" value="TreeGrafter"/>
</dbReference>
<dbReference type="PROSITE" id="PS50189">
    <property type="entry name" value="NTR"/>
    <property type="match status" value="1"/>
</dbReference>
<keyword evidence="8 12" id="KW-0862">Zinc</keyword>
<feature type="signal peptide" evidence="15">
    <location>
        <begin position="1"/>
        <end position="27"/>
    </location>
</feature>
<feature type="disulfide bond" evidence="14">
    <location>
        <begin position="28"/>
        <end position="100"/>
    </location>
</feature>
<dbReference type="GO" id="GO:0031012">
    <property type="term" value="C:extracellular matrix"/>
    <property type="evidence" value="ECO:0007669"/>
    <property type="project" value="TreeGrafter"/>
</dbReference>
<dbReference type="InterPro" id="IPR001820">
    <property type="entry name" value="TIMP"/>
</dbReference>
<dbReference type="PANTHER" id="PTHR11844">
    <property type="entry name" value="METALLOPROTEASE INHIBITOR"/>
    <property type="match status" value="1"/>
</dbReference>
<evidence type="ECO:0000256" key="15">
    <source>
        <dbReference type="SAM" id="SignalP"/>
    </source>
</evidence>
<evidence type="ECO:0000313" key="18">
    <source>
        <dbReference type="Proteomes" id="UP001152622"/>
    </source>
</evidence>
<feature type="disulfide bond" evidence="14">
    <location>
        <begin position="161"/>
        <end position="166"/>
    </location>
</feature>
<dbReference type="CDD" id="cd03585">
    <property type="entry name" value="NTR_TIMP"/>
    <property type="match status" value="1"/>
</dbReference>
<keyword evidence="18" id="KW-1185">Reference proteome</keyword>
<dbReference type="GO" id="GO:0009725">
    <property type="term" value="P:response to hormone"/>
    <property type="evidence" value="ECO:0007669"/>
    <property type="project" value="TreeGrafter"/>
</dbReference>
<feature type="disulfide bond" evidence="14">
    <location>
        <begin position="40"/>
        <end position="154"/>
    </location>
</feature>
<evidence type="ECO:0000256" key="14">
    <source>
        <dbReference type="PIRSR" id="PIRSR601820-3"/>
    </source>
</evidence>
<keyword evidence="7 12" id="KW-0479">Metal-binding</keyword>
<evidence type="ECO:0000256" key="1">
    <source>
        <dbReference type="ARBA" id="ARBA00004613"/>
    </source>
</evidence>
<dbReference type="Pfam" id="PF00965">
    <property type="entry name" value="TIMP"/>
    <property type="match status" value="1"/>
</dbReference>
<dbReference type="GO" id="GO:0002020">
    <property type="term" value="F:protease binding"/>
    <property type="evidence" value="ECO:0007669"/>
    <property type="project" value="TreeGrafter"/>
</dbReference>
<dbReference type="OrthoDB" id="6041373at2759"/>
<evidence type="ECO:0000256" key="6">
    <source>
        <dbReference type="ARBA" id="ARBA00022690"/>
    </source>
</evidence>
<organism evidence="17 18">
    <name type="scientific">Synaphobranchus kaupii</name>
    <name type="common">Kaup's arrowtooth eel</name>
    <dbReference type="NCBI Taxonomy" id="118154"/>
    <lineage>
        <taxon>Eukaryota</taxon>
        <taxon>Metazoa</taxon>
        <taxon>Chordata</taxon>
        <taxon>Craniata</taxon>
        <taxon>Vertebrata</taxon>
        <taxon>Euteleostomi</taxon>
        <taxon>Actinopterygii</taxon>
        <taxon>Neopterygii</taxon>
        <taxon>Teleostei</taxon>
        <taxon>Anguilliformes</taxon>
        <taxon>Synaphobranchidae</taxon>
        <taxon>Synaphobranchus</taxon>
    </lineage>
</organism>
<dbReference type="InterPro" id="IPR030490">
    <property type="entry name" value="TIMP_CS"/>
</dbReference>
<dbReference type="Gene3D" id="2.40.50.120">
    <property type="match status" value="1"/>
</dbReference>
<dbReference type="GO" id="GO:0005615">
    <property type="term" value="C:extracellular space"/>
    <property type="evidence" value="ECO:0007669"/>
    <property type="project" value="TreeGrafter"/>
</dbReference>
<keyword evidence="10" id="KW-0481">Metalloenzyme inhibitor</keyword>
<dbReference type="GO" id="GO:0051045">
    <property type="term" value="P:negative regulation of membrane protein ectodomain proteolysis"/>
    <property type="evidence" value="ECO:0007669"/>
    <property type="project" value="TreeGrafter"/>
</dbReference>
<dbReference type="SUPFAM" id="SSF50242">
    <property type="entry name" value="TIMP-like"/>
    <property type="match status" value="1"/>
</dbReference>
<dbReference type="GO" id="GO:0008191">
    <property type="term" value="F:metalloendopeptidase inhibitor activity"/>
    <property type="evidence" value="ECO:0007669"/>
    <property type="project" value="InterPro"/>
</dbReference>
<dbReference type="PANTHER" id="PTHR11844:SF26">
    <property type="entry name" value="METALLOPROTEINASE INHIBITOR 4"/>
    <property type="match status" value="1"/>
</dbReference>
<keyword evidence="5" id="KW-0483">Metalloprotease inhibitor</keyword>
<dbReference type="InterPro" id="IPR001134">
    <property type="entry name" value="Netrin_domain"/>
</dbReference>
<evidence type="ECO:0000259" key="16">
    <source>
        <dbReference type="PROSITE" id="PS50189"/>
    </source>
</evidence>
<dbReference type="Gene3D" id="3.90.370.10">
    <property type="entry name" value="Tissue inhibitor of metalloproteinase-1. Chain B, domain 1"/>
    <property type="match status" value="1"/>
</dbReference>
<evidence type="ECO:0000256" key="12">
    <source>
        <dbReference type="PIRSR" id="PIRSR601820-1"/>
    </source>
</evidence>
<evidence type="ECO:0000256" key="7">
    <source>
        <dbReference type="ARBA" id="ARBA00022723"/>
    </source>
</evidence>
<feature type="disulfide bond" evidence="14">
    <location>
        <begin position="30"/>
        <end position="129"/>
    </location>
</feature>
<evidence type="ECO:0000256" key="2">
    <source>
        <dbReference type="ARBA" id="ARBA00011027"/>
    </source>
</evidence>
<dbReference type="GO" id="GO:0046872">
    <property type="term" value="F:metal ion binding"/>
    <property type="evidence" value="ECO:0007669"/>
    <property type="project" value="UniProtKB-KW"/>
</dbReference>
<evidence type="ECO:0000256" key="13">
    <source>
        <dbReference type="PIRSR" id="PIRSR601820-2"/>
    </source>
</evidence>
<evidence type="ECO:0000313" key="17">
    <source>
        <dbReference type="EMBL" id="KAJ8361079.1"/>
    </source>
</evidence>
<comment type="caution">
    <text evidence="17">The sequence shown here is derived from an EMBL/GenBank/DDBJ whole genome shotgun (WGS) entry which is preliminary data.</text>
</comment>
<feature type="site" description="Involved in metalloproteinase-binding" evidence="13">
    <location>
        <position position="67"/>
    </location>
</feature>
<dbReference type="Proteomes" id="UP001152622">
    <property type="component" value="Chromosome 5"/>
</dbReference>
<keyword evidence="9 14" id="KW-1015">Disulfide bond</keyword>
<reference evidence="17" key="1">
    <citation type="journal article" date="2023" name="Science">
        <title>Genome structures resolve the early diversification of teleost fishes.</title>
        <authorList>
            <person name="Parey E."/>
            <person name="Louis A."/>
            <person name="Montfort J."/>
            <person name="Bouchez O."/>
            <person name="Roques C."/>
            <person name="Iampietro C."/>
            <person name="Lluch J."/>
            <person name="Castinel A."/>
            <person name="Donnadieu C."/>
            <person name="Desvignes T."/>
            <person name="Floi Bucao C."/>
            <person name="Jouanno E."/>
            <person name="Wen M."/>
            <person name="Mejri S."/>
            <person name="Dirks R."/>
            <person name="Jansen H."/>
            <person name="Henkel C."/>
            <person name="Chen W.J."/>
            <person name="Zahm M."/>
            <person name="Cabau C."/>
            <person name="Klopp C."/>
            <person name="Thompson A.W."/>
            <person name="Robinson-Rechavi M."/>
            <person name="Braasch I."/>
            <person name="Lecointre G."/>
            <person name="Bobe J."/>
            <person name="Postlethwait J.H."/>
            <person name="Berthelot C."/>
            <person name="Roest Crollius H."/>
            <person name="Guiguen Y."/>
        </authorList>
    </citation>
    <scope>NUCLEOTIDE SEQUENCE</scope>
    <source>
        <strain evidence="17">WJC10195</strain>
    </source>
</reference>
<dbReference type="PROSITE" id="PS00288">
    <property type="entry name" value="TIMP"/>
    <property type="match status" value="1"/>
</dbReference>
<feature type="disulfide bond" evidence="14">
    <location>
        <begin position="173"/>
        <end position="194"/>
    </location>
</feature>
<feature type="binding site" evidence="12">
    <location>
        <position position="28"/>
    </location>
    <ligand>
        <name>Zn(2+)</name>
        <dbReference type="ChEBI" id="CHEBI:29105"/>
        <note>ligand shared with metalloproteinase partner</note>
    </ligand>
</feature>
<dbReference type="InterPro" id="IPR027465">
    <property type="entry name" value="TIMP_C"/>
</dbReference>
<dbReference type="InterPro" id="IPR008993">
    <property type="entry name" value="TIMP-like_OB-fold"/>
</dbReference>
<proteinExistence type="inferred from homology"/>
<evidence type="ECO:0000256" key="9">
    <source>
        <dbReference type="ARBA" id="ARBA00023157"/>
    </source>
</evidence>
<comment type="subcellular location">
    <subcellularLocation>
        <location evidence="1">Secreted</location>
    </subcellularLocation>
</comment>
<evidence type="ECO:0000256" key="8">
    <source>
        <dbReference type="ARBA" id="ARBA00022833"/>
    </source>
</evidence>
<keyword evidence="4" id="KW-0964">Secreted</keyword>
<evidence type="ECO:0000256" key="10">
    <source>
        <dbReference type="ARBA" id="ARBA00023215"/>
    </source>
</evidence>
<feature type="disulfide bond" evidence="14">
    <location>
        <begin position="156"/>
        <end position="202"/>
    </location>
</feature>